<dbReference type="AlphaFoldDB" id="A0A803MYI7"/>
<reference evidence="2" key="2">
    <citation type="submission" date="2021-03" db="UniProtKB">
        <authorList>
            <consortium name="EnsemblPlants"/>
        </authorList>
    </citation>
    <scope>IDENTIFICATION</scope>
</reference>
<dbReference type="Gramene" id="AUR62037267-RA">
    <property type="protein sequence ID" value="AUR62037267-RA:cds"/>
    <property type="gene ID" value="AUR62037267"/>
</dbReference>
<dbReference type="PANTHER" id="PTHR48475:SF2">
    <property type="entry name" value="RIBONUCLEASE H"/>
    <property type="match status" value="1"/>
</dbReference>
<name>A0A803MYI7_CHEQI</name>
<dbReference type="Proteomes" id="UP000596660">
    <property type="component" value="Unplaced"/>
</dbReference>
<dbReference type="PANTHER" id="PTHR48475">
    <property type="entry name" value="RIBONUCLEASE H"/>
    <property type="match status" value="1"/>
</dbReference>
<protein>
    <submittedName>
        <fullName evidence="2">Uncharacterized protein</fullName>
    </submittedName>
</protein>
<proteinExistence type="predicted"/>
<accession>A0A803MYI7</accession>
<evidence type="ECO:0000313" key="3">
    <source>
        <dbReference type="Proteomes" id="UP000596660"/>
    </source>
</evidence>
<dbReference type="EnsemblPlants" id="AUR62037267-RA">
    <property type="protein sequence ID" value="AUR62037267-RA:cds"/>
    <property type="gene ID" value="AUR62037267"/>
</dbReference>
<evidence type="ECO:0000313" key="2">
    <source>
        <dbReference type="EnsemblPlants" id="AUR62037267-RA:cds"/>
    </source>
</evidence>
<evidence type="ECO:0000256" key="1">
    <source>
        <dbReference type="SAM" id="MobiDB-lite"/>
    </source>
</evidence>
<organism evidence="2 3">
    <name type="scientific">Chenopodium quinoa</name>
    <name type="common">Quinoa</name>
    <dbReference type="NCBI Taxonomy" id="63459"/>
    <lineage>
        <taxon>Eukaryota</taxon>
        <taxon>Viridiplantae</taxon>
        <taxon>Streptophyta</taxon>
        <taxon>Embryophyta</taxon>
        <taxon>Tracheophyta</taxon>
        <taxon>Spermatophyta</taxon>
        <taxon>Magnoliopsida</taxon>
        <taxon>eudicotyledons</taxon>
        <taxon>Gunneridae</taxon>
        <taxon>Pentapetalae</taxon>
        <taxon>Caryophyllales</taxon>
        <taxon>Chenopodiaceae</taxon>
        <taxon>Chenopodioideae</taxon>
        <taxon>Atripliceae</taxon>
        <taxon>Chenopodium</taxon>
    </lineage>
</organism>
<reference evidence="2" key="1">
    <citation type="journal article" date="2017" name="Nature">
        <title>The genome of Chenopodium quinoa.</title>
        <authorList>
            <person name="Jarvis D.E."/>
            <person name="Ho Y.S."/>
            <person name="Lightfoot D.J."/>
            <person name="Schmoeckel S.M."/>
            <person name="Li B."/>
            <person name="Borm T.J.A."/>
            <person name="Ohyanagi H."/>
            <person name="Mineta K."/>
            <person name="Michell C.T."/>
            <person name="Saber N."/>
            <person name="Kharbatia N.M."/>
            <person name="Rupper R.R."/>
            <person name="Sharp A.R."/>
            <person name="Dally N."/>
            <person name="Boughton B.A."/>
            <person name="Woo Y.H."/>
            <person name="Gao G."/>
            <person name="Schijlen E.G.W.M."/>
            <person name="Guo X."/>
            <person name="Momin A.A."/>
            <person name="Negrao S."/>
            <person name="Al-Babili S."/>
            <person name="Gehring C."/>
            <person name="Roessner U."/>
            <person name="Jung C."/>
            <person name="Murphy K."/>
            <person name="Arold S.T."/>
            <person name="Gojobori T."/>
            <person name="van der Linden C.G."/>
            <person name="van Loo E.N."/>
            <person name="Jellen E.N."/>
            <person name="Maughan P.J."/>
            <person name="Tester M."/>
        </authorList>
    </citation>
    <scope>NUCLEOTIDE SEQUENCE [LARGE SCALE GENOMIC DNA]</scope>
    <source>
        <strain evidence="2">cv. PI 614886</strain>
    </source>
</reference>
<feature type="region of interest" description="Disordered" evidence="1">
    <location>
        <begin position="239"/>
        <end position="285"/>
    </location>
</feature>
<keyword evidence="3" id="KW-1185">Reference proteome</keyword>
<feature type="region of interest" description="Disordered" evidence="1">
    <location>
        <begin position="67"/>
        <end position="90"/>
    </location>
</feature>
<sequence length="285" mass="33205">MPRSGLDNVLRWLVESDRRRPRRCAKIAIRGHDHTIHLQRLQGNQQRSRSTKWRICRQRLENDGLLEDRQEKSKVVQPIHDQPSPRDKNTQADALANLGSALRKSPFSNISLLHLQKLSVDTSHIPDVMTIDATPKWTTPIIRYLKDDVLPDNPLEARKRSYKASRYTILHDVLFKVSSTGLLQRCLEGNERQEVLQEHHNGKCGNHSGELSADLDTSEELREAAYIRMAAQQHCRTELQQERQSQSIQNRRLGVEKSLPKHQRFERRQVRPNMGRTIPDPRRRR</sequence>